<comment type="caution">
    <text evidence="2">The sequence shown here is derived from an EMBL/GenBank/DDBJ whole genome shotgun (WGS) entry which is preliminary data.</text>
</comment>
<dbReference type="InterPro" id="IPR037119">
    <property type="entry name" value="Haem_oxidase_HugZ-like_sf"/>
</dbReference>
<sequence length="240" mass="25799">MSATDHPAAPIVEPTPAELVRSVLAAARSLTLTTEAHRVDLVGLHSLETPGRLLLNVPAESHVGAEIVRAPGGDLAASLEFTDVAPVSVPDRVRARVLLGGRLSVDRPGASAEALCFATATAELRHEGRRYEPTMDELAAAEPDPLAATEAELLIHLADAHGDAVELLAQLVDRRFLLGVTRVDPLRLDRYGVVLRLRRAGGHRDVRLPFPTPLRNPAHAVLQMRALLAQGQACARRSRR</sequence>
<organism evidence="2 3">
    <name type="scientific">Actinoallomurus oryzae</name>
    <dbReference type="NCBI Taxonomy" id="502180"/>
    <lineage>
        <taxon>Bacteria</taxon>
        <taxon>Bacillati</taxon>
        <taxon>Actinomycetota</taxon>
        <taxon>Actinomycetes</taxon>
        <taxon>Streptosporangiales</taxon>
        <taxon>Thermomonosporaceae</taxon>
        <taxon>Actinoallomurus</taxon>
    </lineage>
</organism>
<dbReference type="Proteomes" id="UP001500503">
    <property type="component" value="Unassembled WGS sequence"/>
</dbReference>
<dbReference type="Gene3D" id="3.20.180.10">
    <property type="entry name" value="PNP-oxidase-like"/>
    <property type="match status" value="1"/>
</dbReference>
<feature type="domain" description="DUF2470" evidence="1">
    <location>
        <begin position="152"/>
        <end position="219"/>
    </location>
</feature>
<keyword evidence="3" id="KW-1185">Reference proteome</keyword>
<evidence type="ECO:0000313" key="3">
    <source>
        <dbReference type="Proteomes" id="UP001500503"/>
    </source>
</evidence>
<dbReference type="RefSeq" id="WP_345475427.1">
    <property type="nucleotide sequence ID" value="NZ_BAABHF010000065.1"/>
</dbReference>
<dbReference type="InterPro" id="IPR019595">
    <property type="entry name" value="DUF2470"/>
</dbReference>
<accession>A0ABP8R8J6</accession>
<dbReference type="EMBL" id="BAABHF010000065">
    <property type="protein sequence ID" value="GAA4520265.1"/>
    <property type="molecule type" value="Genomic_DNA"/>
</dbReference>
<proteinExistence type="predicted"/>
<evidence type="ECO:0000259" key="1">
    <source>
        <dbReference type="Pfam" id="PF10615"/>
    </source>
</evidence>
<gene>
    <name evidence="2" type="ORF">GCM10023191_096990</name>
</gene>
<reference evidence="3" key="1">
    <citation type="journal article" date="2019" name="Int. J. Syst. Evol. Microbiol.">
        <title>The Global Catalogue of Microorganisms (GCM) 10K type strain sequencing project: providing services to taxonomists for standard genome sequencing and annotation.</title>
        <authorList>
            <consortium name="The Broad Institute Genomics Platform"/>
            <consortium name="The Broad Institute Genome Sequencing Center for Infectious Disease"/>
            <person name="Wu L."/>
            <person name="Ma J."/>
        </authorList>
    </citation>
    <scope>NUCLEOTIDE SEQUENCE [LARGE SCALE GENOMIC DNA]</scope>
    <source>
        <strain evidence="3">JCM 17933</strain>
    </source>
</reference>
<dbReference type="SUPFAM" id="SSF50475">
    <property type="entry name" value="FMN-binding split barrel"/>
    <property type="match status" value="1"/>
</dbReference>
<name>A0ABP8R8J6_9ACTN</name>
<protein>
    <submittedName>
        <fullName evidence="2">DUF2470 domain-containing protein</fullName>
    </submittedName>
</protein>
<dbReference type="Pfam" id="PF10615">
    <property type="entry name" value="DUF2470"/>
    <property type="match status" value="1"/>
</dbReference>
<evidence type="ECO:0000313" key="2">
    <source>
        <dbReference type="EMBL" id="GAA4520265.1"/>
    </source>
</evidence>